<name>A0A8J8T882_HALGN</name>
<evidence type="ECO:0000256" key="2">
    <source>
        <dbReference type="SAM" id="MobiDB-lite"/>
    </source>
</evidence>
<evidence type="ECO:0000256" key="1">
    <source>
        <dbReference type="SAM" id="Coils"/>
    </source>
</evidence>
<accession>A0A8J8T882</accession>
<keyword evidence="1" id="KW-0175">Coiled coil</keyword>
<feature type="region of interest" description="Disordered" evidence="2">
    <location>
        <begin position="247"/>
        <end position="268"/>
    </location>
</feature>
<comment type="caution">
    <text evidence="3">The sequence shown here is derived from an EMBL/GenBank/DDBJ whole genome shotgun (WGS) entry which is preliminary data.</text>
</comment>
<reference evidence="3" key="1">
    <citation type="submission" date="2019-06" db="EMBL/GenBank/DDBJ databases">
        <authorList>
            <person name="Zheng W."/>
        </authorList>
    </citation>
    <scope>NUCLEOTIDE SEQUENCE</scope>
    <source>
        <strain evidence="3">QDHG01</strain>
    </source>
</reference>
<feature type="compositionally biased region" description="Polar residues" evidence="2">
    <location>
        <begin position="258"/>
        <end position="268"/>
    </location>
</feature>
<dbReference type="AlphaFoldDB" id="A0A8J8T882"/>
<gene>
    <name evidence="3" type="ORF">FGO68_gene930</name>
</gene>
<dbReference type="Proteomes" id="UP000785679">
    <property type="component" value="Unassembled WGS sequence"/>
</dbReference>
<sequence>MKKAIPVTSENIRSDQSLRQLKGQQQPRYSVPFNEHVTPTDGIFNFKSPNNNALNNTSNGMPANNKRGHTVSQANRKLIDVEINGRGLRQNSQLIRQIPNIPAIPMLNMDAVSKENERQQLIREIIAIDKQSKQGLFAPAQLTAKNRQNQSSSMQNIFSNPNIPVVQNGLSSGELILLSNQVQQEYNNTSASKIQSVKQTPHFTMQGFHKNVTVSQPDVSMDKPAGDYNDGLLNENTLRYQANKTAHAYKRTSRGAKNKNNTIGSQEEVNTPKEIADTDREDSRVNERLYRQKYELKQLEEELKQLKRDQVEQKTTFSKIKLFFKTNSLKMNPQVNHKKNKTPVNLVHYGEDFPFDQNEAVVGVIQNQRSFNKKCSIDSRLDDYRRAMLANTGQGVEPRLVRTRAQQARILGKSSSQCISTSPQNKPTYRQKTNRKKSDIQESDASSGEREVRALEKLTKKVFPPQARQGIQRDGLQDIQLMAIAALREKLEKDCTNGEDGLMNPMKALDCLNELQRKTCPEAYEPEIVMANRLKEEGIREEQEFWKEMDKTLFDFDDDVDNLSDVSERYKQTQLAKVQKPQKEFIERGESTVKFNDERDDSIEKKDKRSKLKTENQKQRRVQRLKGAINQRDSLQGEQQSQKTTLVKRTQELLHDKVKADIIKDLKKAQPKNENKQGIQAGTSNFNNKSKFNDSQLDGIQRSRYFKSYLHCIDRQSEEIVENIRRRRNIFSNMLSGNIGEEDSVIVNQQTISDQGLLQVPFQMAQNERSYSQTDKQLGHRFEESGYLPQQELQSNSYLKLQPINKVSLPTTQASIPLNTKEAFFAKRMVLMPLYNNEKPTHQNVISGSIVLNEGQESQFKQVNQPIDDGAQTVRAQKVGLHSFSRVESVAIYQQAWLVSQIRS</sequence>
<evidence type="ECO:0000313" key="3">
    <source>
        <dbReference type="EMBL" id="TNV85071.1"/>
    </source>
</evidence>
<dbReference type="EMBL" id="RRYP01002178">
    <property type="protein sequence ID" value="TNV85071.1"/>
    <property type="molecule type" value="Genomic_DNA"/>
</dbReference>
<feature type="compositionally biased region" description="Basic residues" evidence="2">
    <location>
        <begin position="247"/>
        <end position="257"/>
    </location>
</feature>
<proteinExistence type="predicted"/>
<feature type="compositionally biased region" description="Polar residues" evidence="2">
    <location>
        <begin position="8"/>
        <end position="27"/>
    </location>
</feature>
<feature type="region of interest" description="Disordered" evidence="2">
    <location>
        <begin position="670"/>
        <end position="694"/>
    </location>
</feature>
<feature type="region of interest" description="Disordered" evidence="2">
    <location>
        <begin position="411"/>
        <end position="450"/>
    </location>
</feature>
<feature type="compositionally biased region" description="Polar residues" evidence="2">
    <location>
        <begin position="413"/>
        <end position="431"/>
    </location>
</feature>
<evidence type="ECO:0000313" key="4">
    <source>
        <dbReference type="Proteomes" id="UP000785679"/>
    </source>
</evidence>
<protein>
    <submittedName>
        <fullName evidence="3">Uncharacterized protein</fullName>
    </submittedName>
</protein>
<organism evidence="3 4">
    <name type="scientific">Halteria grandinella</name>
    <dbReference type="NCBI Taxonomy" id="5974"/>
    <lineage>
        <taxon>Eukaryota</taxon>
        <taxon>Sar</taxon>
        <taxon>Alveolata</taxon>
        <taxon>Ciliophora</taxon>
        <taxon>Intramacronucleata</taxon>
        <taxon>Spirotrichea</taxon>
        <taxon>Stichotrichia</taxon>
        <taxon>Sporadotrichida</taxon>
        <taxon>Halteriidae</taxon>
        <taxon>Halteria</taxon>
    </lineage>
</organism>
<feature type="region of interest" description="Disordered" evidence="2">
    <location>
        <begin position="1"/>
        <end position="27"/>
    </location>
</feature>
<feature type="coiled-coil region" evidence="1">
    <location>
        <begin position="289"/>
        <end position="316"/>
    </location>
</feature>
<feature type="compositionally biased region" description="Basic and acidic residues" evidence="2">
    <location>
        <begin position="588"/>
        <end position="618"/>
    </location>
</feature>
<feature type="region of interest" description="Disordered" evidence="2">
    <location>
        <begin position="588"/>
        <end position="622"/>
    </location>
</feature>
<keyword evidence="4" id="KW-1185">Reference proteome</keyword>